<evidence type="ECO:0000256" key="1">
    <source>
        <dbReference type="ARBA" id="ARBA00004123"/>
    </source>
</evidence>
<dbReference type="EMBL" id="OU892281">
    <property type="protein sequence ID" value="CAG9768834.1"/>
    <property type="molecule type" value="Genomic_DNA"/>
</dbReference>
<evidence type="ECO:0000313" key="8">
    <source>
        <dbReference type="Proteomes" id="UP001152799"/>
    </source>
</evidence>
<dbReference type="GO" id="GO:0005737">
    <property type="term" value="C:cytoplasm"/>
    <property type="evidence" value="ECO:0007669"/>
    <property type="project" value="UniProtKB-SubCell"/>
</dbReference>
<evidence type="ECO:0000256" key="2">
    <source>
        <dbReference type="ARBA" id="ARBA00004496"/>
    </source>
</evidence>
<name>A0A9N9MWP0_9CUCU</name>
<dbReference type="AlphaFoldDB" id="A0A9N9MWP0"/>
<organism evidence="7 8">
    <name type="scientific">Ceutorhynchus assimilis</name>
    <name type="common">cabbage seed weevil</name>
    <dbReference type="NCBI Taxonomy" id="467358"/>
    <lineage>
        <taxon>Eukaryota</taxon>
        <taxon>Metazoa</taxon>
        <taxon>Ecdysozoa</taxon>
        <taxon>Arthropoda</taxon>
        <taxon>Hexapoda</taxon>
        <taxon>Insecta</taxon>
        <taxon>Pterygota</taxon>
        <taxon>Neoptera</taxon>
        <taxon>Endopterygota</taxon>
        <taxon>Coleoptera</taxon>
        <taxon>Polyphaga</taxon>
        <taxon>Cucujiformia</taxon>
        <taxon>Curculionidae</taxon>
        <taxon>Ceutorhynchinae</taxon>
        <taxon>Ceutorhynchus</taxon>
    </lineage>
</organism>
<evidence type="ECO:0000256" key="6">
    <source>
        <dbReference type="ARBA" id="ARBA00023170"/>
    </source>
</evidence>
<dbReference type="SUPFAM" id="SSF48508">
    <property type="entry name" value="Nuclear receptor ligand-binding domain"/>
    <property type="match status" value="1"/>
</dbReference>
<keyword evidence="3" id="KW-0963">Cytoplasm</keyword>
<proteinExistence type="predicted"/>
<evidence type="ECO:0000313" key="7">
    <source>
        <dbReference type="EMBL" id="CAG9768834.1"/>
    </source>
</evidence>
<comment type="subcellular location">
    <subcellularLocation>
        <location evidence="2">Cytoplasm</location>
    </subcellularLocation>
    <subcellularLocation>
        <location evidence="1">Nucleus</location>
    </subcellularLocation>
</comment>
<dbReference type="InterPro" id="IPR033544">
    <property type="entry name" value="NR0B1/2"/>
</dbReference>
<accession>A0A9N9MWP0</accession>
<keyword evidence="6" id="KW-0675">Receptor</keyword>
<dbReference type="PANTHER" id="PTHR24081:SF8">
    <property type="entry name" value="NR LBD DOMAIN-CONTAINING PROTEIN"/>
    <property type="match status" value="1"/>
</dbReference>
<dbReference type="OrthoDB" id="5771769at2759"/>
<dbReference type="GO" id="GO:0005634">
    <property type="term" value="C:nucleus"/>
    <property type="evidence" value="ECO:0007669"/>
    <property type="project" value="UniProtKB-SubCell"/>
</dbReference>
<dbReference type="InterPro" id="IPR035500">
    <property type="entry name" value="NHR-like_dom_sf"/>
</dbReference>
<evidence type="ECO:0000256" key="5">
    <source>
        <dbReference type="ARBA" id="ARBA00023163"/>
    </source>
</evidence>
<evidence type="ECO:0000256" key="4">
    <source>
        <dbReference type="ARBA" id="ARBA00023015"/>
    </source>
</evidence>
<reference evidence="7" key="1">
    <citation type="submission" date="2022-01" db="EMBL/GenBank/DDBJ databases">
        <authorList>
            <person name="King R."/>
        </authorList>
    </citation>
    <scope>NUCLEOTIDE SEQUENCE</scope>
</reference>
<evidence type="ECO:0000256" key="3">
    <source>
        <dbReference type="ARBA" id="ARBA00022490"/>
    </source>
</evidence>
<dbReference type="Proteomes" id="UP001152799">
    <property type="component" value="Chromosome 5"/>
</dbReference>
<dbReference type="GO" id="GO:0000122">
    <property type="term" value="P:negative regulation of transcription by RNA polymerase II"/>
    <property type="evidence" value="ECO:0007669"/>
    <property type="project" value="TreeGrafter"/>
</dbReference>
<protein>
    <submittedName>
        <fullName evidence="7">Uncharacterized protein</fullName>
    </submittedName>
</protein>
<sequence length="196" mass="22615">MNVTAVQDERGPRKPKLLTAMITERFFSSTNNHTAYETVAHVFLFTIKQVRYNSGFGLLNRQSQNKILGQQWAAVLSFRLAYWTSNMDHVLPYLQTTIKHFQELKLDINEREFFENTILCRKDVLVDDLKESALAEVLQEKAVDGLYAKNLMDKKRFLKILLSISVLYNCSSECLYSHLFKPIIGEVSMESIIATI</sequence>
<dbReference type="PANTHER" id="PTHR24081">
    <property type="entry name" value="NUCLEAR RECEPTOR SUBFAMILY 0 GROUP B"/>
    <property type="match status" value="1"/>
</dbReference>
<keyword evidence="5" id="KW-0804">Transcription</keyword>
<dbReference type="Gene3D" id="1.10.565.10">
    <property type="entry name" value="Retinoid X Receptor"/>
    <property type="match status" value="1"/>
</dbReference>
<gene>
    <name evidence="7" type="ORF">CEUTPL_LOCUS9355</name>
</gene>
<keyword evidence="4" id="KW-0805">Transcription regulation</keyword>
<dbReference type="GO" id="GO:0003714">
    <property type="term" value="F:transcription corepressor activity"/>
    <property type="evidence" value="ECO:0007669"/>
    <property type="project" value="TreeGrafter"/>
</dbReference>
<keyword evidence="8" id="KW-1185">Reference proteome</keyword>